<proteinExistence type="predicted"/>
<protein>
    <submittedName>
        <fullName evidence="1">Uncharacterized protein</fullName>
    </submittedName>
</protein>
<reference evidence="1 2" key="1">
    <citation type="submission" date="2013-02" db="EMBL/GenBank/DDBJ databases">
        <title>Draft genome sequence of Amycolatopsis vancoresmycina strain DSM 44592T.</title>
        <authorList>
            <person name="Kumar S."/>
            <person name="Kaur N."/>
            <person name="Kaur C."/>
            <person name="Raghava G.P.S."/>
            <person name="Mayilraj S."/>
        </authorList>
    </citation>
    <scope>NUCLEOTIDE SEQUENCE [LARGE SCALE GENOMIC DNA]</scope>
    <source>
        <strain evidence="1 2">DSM 44592</strain>
    </source>
</reference>
<sequence length="182" mass="20800">MLCNWWRNVRLISPPEVRDKLTPANINRHVNHFTANDPATGSPFCENSPFISLSAGTVERDALSATNFVHRARKTALWFGTQFGRQDYAYLYTCWVLLAPRTAVGIEGVAEEVRDLNVYRRYSAYQTEGEVAAKVIVPDNQISHCEKWVLDGGTRKWFDLAWTQSNPRFTPPEILTNVRELI</sequence>
<dbReference type="EMBL" id="AOUO01000073">
    <property type="protein sequence ID" value="EOD69296.1"/>
    <property type="molecule type" value="Genomic_DNA"/>
</dbReference>
<dbReference type="AlphaFoldDB" id="R1I9R5"/>
<organism evidence="1 2">
    <name type="scientific">Amycolatopsis vancoresmycina DSM 44592</name>
    <dbReference type="NCBI Taxonomy" id="1292037"/>
    <lineage>
        <taxon>Bacteria</taxon>
        <taxon>Bacillati</taxon>
        <taxon>Actinomycetota</taxon>
        <taxon>Actinomycetes</taxon>
        <taxon>Pseudonocardiales</taxon>
        <taxon>Pseudonocardiaceae</taxon>
        <taxon>Amycolatopsis</taxon>
    </lineage>
</organism>
<dbReference type="Proteomes" id="UP000014139">
    <property type="component" value="Unassembled WGS sequence"/>
</dbReference>
<dbReference type="PATRIC" id="fig|1292037.4.peg.1327"/>
<evidence type="ECO:0000313" key="2">
    <source>
        <dbReference type="Proteomes" id="UP000014139"/>
    </source>
</evidence>
<evidence type="ECO:0000313" key="1">
    <source>
        <dbReference type="EMBL" id="EOD69296.1"/>
    </source>
</evidence>
<keyword evidence="2" id="KW-1185">Reference proteome</keyword>
<gene>
    <name evidence="1" type="ORF">H480_06833</name>
</gene>
<accession>R1I9R5</accession>
<name>R1I9R5_9PSEU</name>
<comment type="caution">
    <text evidence="1">The sequence shown here is derived from an EMBL/GenBank/DDBJ whole genome shotgun (WGS) entry which is preliminary data.</text>
</comment>